<feature type="domain" description="DJ-1/PfpI" evidence="1">
    <location>
        <begin position="10"/>
        <end position="182"/>
    </location>
</feature>
<protein>
    <submittedName>
        <fullName evidence="2">Transcriptional activator FtrA</fullName>
    </submittedName>
</protein>
<gene>
    <name evidence="2" type="ORF">NCTC11179_02205</name>
</gene>
<accession>A0A378RNM4</accession>
<reference evidence="2 3" key="1">
    <citation type="submission" date="2018-06" db="EMBL/GenBank/DDBJ databases">
        <authorList>
            <consortium name="Pathogen Informatics"/>
            <person name="Doyle S."/>
        </authorList>
    </citation>
    <scope>NUCLEOTIDE SEQUENCE [LARGE SCALE GENOMIC DNA]</scope>
    <source>
        <strain evidence="2 3">NCTC11179</strain>
    </source>
</reference>
<dbReference type="InterPro" id="IPR029062">
    <property type="entry name" value="Class_I_gatase-like"/>
</dbReference>
<dbReference type="CDD" id="cd03139">
    <property type="entry name" value="GATase1_PfpI_2"/>
    <property type="match status" value="1"/>
</dbReference>
<dbReference type="SUPFAM" id="SSF52317">
    <property type="entry name" value="Class I glutamine amidotransferase-like"/>
    <property type="match status" value="1"/>
</dbReference>
<evidence type="ECO:0000313" key="3">
    <source>
        <dbReference type="Proteomes" id="UP000255024"/>
    </source>
</evidence>
<dbReference type="RefSeq" id="WP_115091551.1">
    <property type="nucleotide sequence ID" value="NZ_CP068107.1"/>
</dbReference>
<name>A0A378RNM4_MYROD</name>
<dbReference type="Pfam" id="PF01965">
    <property type="entry name" value="DJ-1_PfpI"/>
    <property type="match status" value="1"/>
</dbReference>
<dbReference type="Proteomes" id="UP000255024">
    <property type="component" value="Unassembled WGS sequence"/>
</dbReference>
<dbReference type="Gene3D" id="3.40.50.880">
    <property type="match status" value="1"/>
</dbReference>
<keyword evidence="3" id="KW-1185">Reference proteome</keyword>
<dbReference type="PANTHER" id="PTHR43130">
    <property type="entry name" value="ARAC-FAMILY TRANSCRIPTIONAL REGULATOR"/>
    <property type="match status" value="1"/>
</dbReference>
<dbReference type="InterPro" id="IPR052158">
    <property type="entry name" value="INH-QAR"/>
</dbReference>
<proteinExistence type="predicted"/>
<dbReference type="PANTHER" id="PTHR43130:SF14">
    <property type="entry name" value="DJ-1_PFPI DOMAIN-CONTAINING PROTEIN"/>
    <property type="match status" value="1"/>
</dbReference>
<evidence type="ECO:0000313" key="2">
    <source>
        <dbReference type="EMBL" id="STZ28643.1"/>
    </source>
</evidence>
<dbReference type="GO" id="GO:0006355">
    <property type="term" value="P:regulation of DNA-templated transcription"/>
    <property type="evidence" value="ECO:0007669"/>
    <property type="project" value="TreeGrafter"/>
</dbReference>
<organism evidence="2 3">
    <name type="scientific">Myroides odoratus</name>
    <name type="common">Flavobacterium odoratum</name>
    <dbReference type="NCBI Taxonomy" id="256"/>
    <lineage>
        <taxon>Bacteria</taxon>
        <taxon>Pseudomonadati</taxon>
        <taxon>Bacteroidota</taxon>
        <taxon>Flavobacteriia</taxon>
        <taxon>Flavobacteriales</taxon>
        <taxon>Flavobacteriaceae</taxon>
        <taxon>Myroides</taxon>
    </lineage>
</organism>
<dbReference type="AlphaFoldDB" id="A0A378RNM4"/>
<dbReference type="EMBL" id="UGQL01000001">
    <property type="protein sequence ID" value="STZ28643.1"/>
    <property type="molecule type" value="Genomic_DNA"/>
</dbReference>
<evidence type="ECO:0000259" key="1">
    <source>
        <dbReference type="Pfam" id="PF01965"/>
    </source>
</evidence>
<dbReference type="InterPro" id="IPR002818">
    <property type="entry name" value="DJ-1/PfpI"/>
</dbReference>
<sequence length="204" mass="22647">MTPQNQPLHVAFLIYDQVEVLDLNGPLDVFVKANLLKPNTYIPYLVSASKAIVNTESNTMQIMPQYSFADCPKPDILVVPGANPDIVLAYLQDEQFQQTYTAWITAQHQQGALLFTVCTGSLLLSNTALFDDLSITTHFLGLDMLQERCPKAQVKRGVRFVDQDRVLTTAGITAGIDGALYLVSKHLDAEISQTIQQLFEYPKA</sequence>